<evidence type="ECO:0000313" key="4">
    <source>
        <dbReference type="WBParaSite" id="MCOS_0000331301-mRNA-1"/>
    </source>
</evidence>
<name>A0A0R3U8T6_MESCO</name>
<accession>A0A0R3U8T6</accession>
<reference evidence="4" key="1">
    <citation type="submission" date="2017-02" db="UniProtKB">
        <authorList>
            <consortium name="WormBaseParasite"/>
        </authorList>
    </citation>
    <scope>IDENTIFICATION</scope>
</reference>
<dbReference type="EMBL" id="UXSR01000727">
    <property type="protein sequence ID" value="VDD77311.1"/>
    <property type="molecule type" value="Genomic_DNA"/>
</dbReference>
<organism evidence="4">
    <name type="scientific">Mesocestoides corti</name>
    <name type="common">Flatworm</name>
    <dbReference type="NCBI Taxonomy" id="53468"/>
    <lineage>
        <taxon>Eukaryota</taxon>
        <taxon>Metazoa</taxon>
        <taxon>Spiralia</taxon>
        <taxon>Lophotrochozoa</taxon>
        <taxon>Platyhelminthes</taxon>
        <taxon>Cestoda</taxon>
        <taxon>Eucestoda</taxon>
        <taxon>Cyclophyllidea</taxon>
        <taxon>Mesocestoididae</taxon>
        <taxon>Mesocestoides</taxon>
    </lineage>
</organism>
<proteinExistence type="predicted"/>
<reference evidence="2 3" key="2">
    <citation type="submission" date="2018-10" db="EMBL/GenBank/DDBJ databases">
        <authorList>
            <consortium name="Pathogen Informatics"/>
        </authorList>
    </citation>
    <scope>NUCLEOTIDE SEQUENCE [LARGE SCALE GENOMIC DNA]</scope>
</reference>
<evidence type="ECO:0000313" key="2">
    <source>
        <dbReference type="EMBL" id="VDD77311.1"/>
    </source>
</evidence>
<evidence type="ECO:0000313" key="3">
    <source>
        <dbReference type="Proteomes" id="UP000267029"/>
    </source>
</evidence>
<gene>
    <name evidence="2" type="ORF">MCOS_LOCUS3314</name>
</gene>
<keyword evidence="3" id="KW-1185">Reference proteome</keyword>
<feature type="transmembrane region" description="Helical" evidence="1">
    <location>
        <begin position="15"/>
        <end position="33"/>
    </location>
</feature>
<keyword evidence="1" id="KW-0472">Membrane</keyword>
<dbReference type="Proteomes" id="UP000267029">
    <property type="component" value="Unassembled WGS sequence"/>
</dbReference>
<dbReference type="AlphaFoldDB" id="A0A0R3U8T6"/>
<sequence length="118" mass="12943">METISPIAVNHADYAAHYTLLLSRVLLLLATYLPRMPVKLRQTQDWLIQVIQYALIRCHTASSSGVKLSSASGLVHRTVQGSTLPDTPHLADPFAVAVQLDTTVQVVVAELPMPLQMQ</sequence>
<keyword evidence="1" id="KW-1133">Transmembrane helix</keyword>
<keyword evidence="1" id="KW-0812">Transmembrane</keyword>
<protein>
    <submittedName>
        <fullName evidence="4">Transposase</fullName>
    </submittedName>
</protein>
<dbReference type="WBParaSite" id="MCOS_0000331301-mRNA-1">
    <property type="protein sequence ID" value="MCOS_0000331301-mRNA-1"/>
    <property type="gene ID" value="MCOS_0000331301"/>
</dbReference>
<evidence type="ECO:0000256" key="1">
    <source>
        <dbReference type="SAM" id="Phobius"/>
    </source>
</evidence>